<evidence type="ECO:0000313" key="2">
    <source>
        <dbReference type="EMBL" id="MBI5170041.1"/>
    </source>
</evidence>
<dbReference type="EMBL" id="JACRIW010000079">
    <property type="protein sequence ID" value="MBI5170041.1"/>
    <property type="molecule type" value="Genomic_DNA"/>
</dbReference>
<proteinExistence type="predicted"/>
<dbReference type="Gene3D" id="1.10.780.10">
    <property type="entry name" value="Hydroxylamine Oxidoreductase, Chain A, domain 1"/>
    <property type="match status" value="1"/>
</dbReference>
<sequence length="250" mass="27304">MTEVFVPVLRAVVIVLIAAAVLVGFVTAVRAEWPTGSTVPETFHNLTHPAQISPMSGMITNYGQVCVYCHAPHGGGGERPLWNRRLPSGPYRMYEGPLDMIADAQPTGVSRLCLSCHDGTIGLDDVQVAPVTHSGPGPHRETIERCTGCHNGGNPAGGLNWEHVWFRPDDMRKQHPISITYDASRDAGFQPASAVQAAGLVLENGKVQCATCHEPHSERYRPFLRIPNTNRSLCLVCHRTQPSQSTAHFW</sequence>
<dbReference type="AlphaFoldDB" id="A0A933SCJ6"/>
<evidence type="ECO:0000259" key="1">
    <source>
        <dbReference type="Pfam" id="PF09699"/>
    </source>
</evidence>
<dbReference type="Pfam" id="PF09699">
    <property type="entry name" value="Paired_CXXCH_1"/>
    <property type="match status" value="1"/>
</dbReference>
<name>A0A933SCJ6_UNCEI</name>
<dbReference type="InterPro" id="IPR036280">
    <property type="entry name" value="Multihaem_cyt_sf"/>
</dbReference>
<protein>
    <recommendedName>
        <fullName evidence="1">Doubled CXXCH motif domain-containing protein</fullName>
    </recommendedName>
</protein>
<comment type="caution">
    <text evidence="2">The sequence shown here is derived from an EMBL/GenBank/DDBJ whole genome shotgun (WGS) entry which is preliminary data.</text>
</comment>
<accession>A0A933SCJ6</accession>
<gene>
    <name evidence="2" type="ORF">HZA61_11175</name>
</gene>
<dbReference type="SUPFAM" id="SSF48695">
    <property type="entry name" value="Multiheme cytochromes"/>
    <property type="match status" value="1"/>
</dbReference>
<evidence type="ECO:0000313" key="3">
    <source>
        <dbReference type="Proteomes" id="UP000696931"/>
    </source>
</evidence>
<organism evidence="2 3">
    <name type="scientific">Eiseniibacteriota bacterium</name>
    <dbReference type="NCBI Taxonomy" id="2212470"/>
    <lineage>
        <taxon>Bacteria</taxon>
        <taxon>Candidatus Eiseniibacteriota</taxon>
    </lineage>
</organism>
<feature type="domain" description="Doubled CXXCH motif" evidence="1">
    <location>
        <begin position="208"/>
        <end position="240"/>
    </location>
</feature>
<reference evidence="2" key="1">
    <citation type="submission" date="2020-07" db="EMBL/GenBank/DDBJ databases">
        <title>Huge and variable diversity of episymbiotic CPR bacteria and DPANN archaea in groundwater ecosystems.</title>
        <authorList>
            <person name="He C.Y."/>
            <person name="Keren R."/>
            <person name="Whittaker M."/>
            <person name="Farag I.F."/>
            <person name="Doudna J."/>
            <person name="Cate J.H.D."/>
            <person name="Banfield J.F."/>
        </authorList>
    </citation>
    <scope>NUCLEOTIDE SEQUENCE</scope>
    <source>
        <strain evidence="2">NC_groundwater_1813_Pr3_B-0.1um_71_17</strain>
    </source>
</reference>
<dbReference type="Proteomes" id="UP000696931">
    <property type="component" value="Unassembled WGS sequence"/>
</dbReference>
<dbReference type="InterPro" id="IPR010177">
    <property type="entry name" value="Paired_CXXCH_1"/>
</dbReference>